<accession>A0AAV2YN67</accession>
<proteinExistence type="predicted"/>
<evidence type="ECO:0000313" key="2">
    <source>
        <dbReference type="EMBL" id="DAZ95253.1"/>
    </source>
</evidence>
<reference evidence="2" key="1">
    <citation type="submission" date="2022-11" db="EMBL/GenBank/DDBJ databases">
        <authorList>
            <person name="Morgan W.R."/>
            <person name="Tartar A."/>
        </authorList>
    </citation>
    <scope>NUCLEOTIDE SEQUENCE</scope>
    <source>
        <strain evidence="2">ARSEF 373</strain>
    </source>
</reference>
<dbReference type="Proteomes" id="UP001146120">
    <property type="component" value="Unassembled WGS sequence"/>
</dbReference>
<evidence type="ECO:0000313" key="3">
    <source>
        <dbReference type="Proteomes" id="UP001146120"/>
    </source>
</evidence>
<gene>
    <name evidence="2" type="ORF">N0F65_002365</name>
</gene>
<dbReference type="Gene3D" id="3.30.40.240">
    <property type="entry name" value="Transglutaminase elicitor, body domain"/>
    <property type="match status" value="1"/>
</dbReference>
<protein>
    <submittedName>
        <fullName evidence="2">Uncharacterized protein</fullName>
    </submittedName>
</protein>
<comment type="caution">
    <text evidence="2">The sequence shown here is derived from an EMBL/GenBank/DDBJ whole genome shotgun (WGS) entry which is preliminary data.</text>
</comment>
<organism evidence="2 3">
    <name type="scientific">Lagenidium giganteum</name>
    <dbReference type="NCBI Taxonomy" id="4803"/>
    <lineage>
        <taxon>Eukaryota</taxon>
        <taxon>Sar</taxon>
        <taxon>Stramenopiles</taxon>
        <taxon>Oomycota</taxon>
        <taxon>Peronosporomycetes</taxon>
        <taxon>Pythiales</taxon>
        <taxon>Pythiaceae</taxon>
    </lineage>
</organism>
<dbReference type="GO" id="GO:0016755">
    <property type="term" value="F:aminoacyltransferase activity"/>
    <property type="evidence" value="ECO:0007669"/>
    <property type="project" value="InterPro"/>
</dbReference>
<keyword evidence="1" id="KW-0732">Signal</keyword>
<feature type="signal peptide" evidence="1">
    <location>
        <begin position="1"/>
        <end position="22"/>
    </location>
</feature>
<dbReference type="InterPro" id="IPR032048">
    <property type="entry name" value="TGase_elicitor"/>
</dbReference>
<keyword evidence="3" id="KW-1185">Reference proteome</keyword>
<evidence type="ECO:0000256" key="1">
    <source>
        <dbReference type="SAM" id="SignalP"/>
    </source>
</evidence>
<dbReference type="AlphaFoldDB" id="A0AAV2YN67"/>
<reference evidence="2" key="2">
    <citation type="journal article" date="2023" name="Microbiol Resour">
        <title>Decontamination and Annotation of the Draft Genome Sequence of the Oomycete Lagenidium giganteum ARSEF 373.</title>
        <authorList>
            <person name="Morgan W.R."/>
            <person name="Tartar A."/>
        </authorList>
    </citation>
    <scope>NUCLEOTIDE SEQUENCE</scope>
    <source>
        <strain evidence="2">ARSEF 373</strain>
    </source>
</reference>
<dbReference type="Pfam" id="PF16683">
    <property type="entry name" value="TGase_elicitor"/>
    <property type="match status" value="1"/>
</dbReference>
<name>A0AAV2YN67_9STRA</name>
<sequence>MVSLSAIYLGLAVALTGFQAHAAPIDAASYMALDDVSILDHSHPAFGAALDPAASITVVSSDDDIGAGASNRTDGESGILPMEVNPNPDTQRLQSYFGTPMETNVNKLVKAAQVSPLPWPSSYWPVYLDGINARWNGNDASPAEKYARAFGLDPKKFTDTISRNNGILSQSWRRACGSNADCDGLNDGSECGIRSGESRGYCIPTWFGICHAWAPAAMLEAEPKCAVNKNGVTFRPFDIKALITQIYDGASAGVVFTGVRYNGPVNGPKDQYGRFTDAAYRDLNAGYFHVAFSNILGRFKRSFILDVSAGPEVWNQPIRGYNVVEQKTYTPVDAARQFYRANAYPFNANAVSIQYVRTRFSWIVEAYEDGPLVSTGRVNQYTNTVDYTYLLELDASGNIIGGEWLGRSNGEHPDFLWFVTAQPSVDTVTNVGLSYKNVRALLDASVRGNC</sequence>
<feature type="chain" id="PRO_5043640598" evidence="1">
    <location>
        <begin position="23"/>
        <end position="450"/>
    </location>
</feature>
<dbReference type="EMBL" id="DAKRPA010000212">
    <property type="protein sequence ID" value="DAZ95253.1"/>
    <property type="molecule type" value="Genomic_DNA"/>
</dbReference>